<name>A0A2P6P9S1_ROSCH</name>
<proteinExistence type="predicted"/>
<dbReference type="AlphaFoldDB" id="A0A2P6P9S1"/>
<comment type="caution">
    <text evidence="1">The sequence shown here is derived from an EMBL/GenBank/DDBJ whole genome shotgun (WGS) entry which is preliminary data.</text>
</comment>
<keyword evidence="2" id="KW-1185">Reference proteome</keyword>
<evidence type="ECO:0000313" key="1">
    <source>
        <dbReference type="EMBL" id="PRQ18678.1"/>
    </source>
</evidence>
<dbReference type="EMBL" id="PDCK01000045">
    <property type="protein sequence ID" value="PRQ18678.1"/>
    <property type="molecule type" value="Genomic_DNA"/>
</dbReference>
<gene>
    <name evidence="1" type="ORF">RchiOBHm_Chr7g0208681</name>
</gene>
<evidence type="ECO:0000313" key="2">
    <source>
        <dbReference type="Proteomes" id="UP000238479"/>
    </source>
</evidence>
<protein>
    <submittedName>
        <fullName evidence="1">Uncharacterized protein</fullName>
    </submittedName>
</protein>
<sequence length="74" mass="8499">MQFFSFPLPRLSSTANTLLFLPVHSSSIHFDLLLSTSIYFNLKLRRPSGKVGAAWERKGVRMRLLILSLKSFCR</sequence>
<dbReference type="Gramene" id="PRQ18678">
    <property type="protein sequence ID" value="PRQ18678"/>
    <property type="gene ID" value="RchiOBHm_Chr7g0208681"/>
</dbReference>
<reference evidence="1 2" key="1">
    <citation type="journal article" date="2018" name="Nat. Genet.">
        <title>The Rosa genome provides new insights in the design of modern roses.</title>
        <authorList>
            <person name="Bendahmane M."/>
        </authorList>
    </citation>
    <scope>NUCLEOTIDE SEQUENCE [LARGE SCALE GENOMIC DNA]</scope>
    <source>
        <strain evidence="2">cv. Old Blush</strain>
    </source>
</reference>
<organism evidence="1 2">
    <name type="scientific">Rosa chinensis</name>
    <name type="common">China rose</name>
    <dbReference type="NCBI Taxonomy" id="74649"/>
    <lineage>
        <taxon>Eukaryota</taxon>
        <taxon>Viridiplantae</taxon>
        <taxon>Streptophyta</taxon>
        <taxon>Embryophyta</taxon>
        <taxon>Tracheophyta</taxon>
        <taxon>Spermatophyta</taxon>
        <taxon>Magnoliopsida</taxon>
        <taxon>eudicotyledons</taxon>
        <taxon>Gunneridae</taxon>
        <taxon>Pentapetalae</taxon>
        <taxon>rosids</taxon>
        <taxon>fabids</taxon>
        <taxon>Rosales</taxon>
        <taxon>Rosaceae</taxon>
        <taxon>Rosoideae</taxon>
        <taxon>Rosoideae incertae sedis</taxon>
        <taxon>Rosa</taxon>
    </lineage>
</organism>
<dbReference type="Proteomes" id="UP000238479">
    <property type="component" value="Chromosome 7"/>
</dbReference>
<accession>A0A2P6P9S1</accession>